<reference evidence="3" key="1">
    <citation type="journal article" date="2019" name="Int. J. Syst. Evol. Microbiol.">
        <title>The Global Catalogue of Microorganisms (GCM) 10K type strain sequencing project: providing services to taxonomists for standard genome sequencing and annotation.</title>
        <authorList>
            <consortium name="The Broad Institute Genomics Platform"/>
            <consortium name="The Broad Institute Genome Sequencing Center for Infectious Disease"/>
            <person name="Wu L."/>
            <person name="Ma J."/>
        </authorList>
    </citation>
    <scope>NUCLEOTIDE SEQUENCE [LARGE SCALE GENOMIC DNA]</scope>
    <source>
        <strain evidence="3">GH52</strain>
    </source>
</reference>
<accession>A0ABW4YMQ5</accession>
<evidence type="ECO:0000256" key="1">
    <source>
        <dbReference type="SAM" id="Coils"/>
    </source>
</evidence>
<keyword evidence="3" id="KW-1185">Reference proteome</keyword>
<organism evidence="2 3">
    <name type="scientific">Paenibacillus yanchengensis</name>
    <dbReference type="NCBI Taxonomy" id="2035833"/>
    <lineage>
        <taxon>Bacteria</taxon>
        <taxon>Bacillati</taxon>
        <taxon>Bacillota</taxon>
        <taxon>Bacilli</taxon>
        <taxon>Bacillales</taxon>
        <taxon>Paenibacillaceae</taxon>
        <taxon>Paenibacillus</taxon>
    </lineage>
</organism>
<dbReference type="Proteomes" id="UP001597362">
    <property type="component" value="Unassembled WGS sequence"/>
</dbReference>
<proteinExistence type="predicted"/>
<evidence type="ECO:0000313" key="3">
    <source>
        <dbReference type="Proteomes" id="UP001597362"/>
    </source>
</evidence>
<comment type="caution">
    <text evidence="2">The sequence shown here is derived from an EMBL/GenBank/DDBJ whole genome shotgun (WGS) entry which is preliminary data.</text>
</comment>
<evidence type="ECO:0000313" key="2">
    <source>
        <dbReference type="EMBL" id="MFD2116877.1"/>
    </source>
</evidence>
<dbReference type="Gene3D" id="6.10.320.10">
    <property type="match status" value="1"/>
</dbReference>
<gene>
    <name evidence="2" type="ORF">ACFSJH_14205</name>
</gene>
<sequence>MAKVTMSIQEALNELSTLNKRIEKSIHKRIQFGAIVIGKKPVNGYNSNEEFQKDVKSVYDSMRALIHRRTLIKRAIVKKNAEVEVTIGNQVLTLAEAIERKNSIKLEETILREMENQYTTLMNEFASTKEYYRERLDRHIENAVGKDNKDKFKEDNAMFNFFKEENEPAFIDPIHLRKEIDALDEEITTFKEKVDNVLTTANVKNNIEFEDPAVK</sequence>
<protein>
    <submittedName>
        <fullName evidence="2">Uncharacterized protein</fullName>
    </submittedName>
</protein>
<keyword evidence="1" id="KW-0175">Coiled coil</keyword>
<dbReference type="EMBL" id="JBHUHO010000032">
    <property type="protein sequence ID" value="MFD2116877.1"/>
    <property type="molecule type" value="Genomic_DNA"/>
</dbReference>
<feature type="coiled-coil region" evidence="1">
    <location>
        <begin position="1"/>
        <end position="28"/>
    </location>
</feature>
<name>A0ABW4YMQ5_9BACL</name>
<dbReference type="RefSeq" id="WP_377773483.1">
    <property type="nucleotide sequence ID" value="NZ_JBHUHO010000032.1"/>
</dbReference>